<sequence length="396" mass="45418">MIKKVVIEPIRLKEEFKSTPLLTKEEVKAAIELALQQLELNLDYFGEDFPTPATFNNIYPKMDNTEWTNGFWTGVLWLGHEYSASEKMKALAQANTASFLKRVIDRVELDHHDLGFLYSPSCVADYKLTGSLAALEASLKAADKLIERYQEKGGFIQAWGQLGKAEDYRLIIDCLLNLQLLFFAYEQTGKQEYYDIAVNHFYASVNTVIRDDASTFHTFYFDPATGQPLKGVTRQGYNDASSWARGQAWGVYGIPLTYRMVRDLACFDLFKGVTNHFLNRLPEDKVSYWDLIFNDGSGQARDSSATAVAVCGIHEMLKYLPEVDPDKDTYKHAMHTMLRSLIDNYANRDVQPGRPLLLHGVYSWHSGKGVDEGNVWGDYYYLEALLRFYKDWELYW</sequence>
<dbReference type="PANTHER" id="PTHR36845:SF1">
    <property type="entry name" value="HYDROLASE, PUTATIVE (AFU_ORTHOLOGUE AFUA_7G05090)-RELATED"/>
    <property type="match status" value="1"/>
</dbReference>
<protein>
    <submittedName>
        <fullName evidence="3">Glycoside hydrolase family 88 protein</fullName>
    </submittedName>
</protein>
<dbReference type="Proteomes" id="UP000677616">
    <property type="component" value="Chromosome"/>
</dbReference>
<dbReference type="InterPro" id="IPR012341">
    <property type="entry name" value="6hp_glycosidase-like_sf"/>
</dbReference>
<evidence type="ECO:0000313" key="3">
    <source>
        <dbReference type="EMBL" id="QUE54254.1"/>
    </source>
</evidence>
<accession>A0ABX7YLQ0</accession>
<dbReference type="InterPro" id="IPR010905">
    <property type="entry name" value="Glyco_hydro_88"/>
</dbReference>
<dbReference type="InterPro" id="IPR008928">
    <property type="entry name" value="6-hairpin_glycosidase_sf"/>
</dbReference>
<dbReference type="InterPro" id="IPR052369">
    <property type="entry name" value="UG_Glycosaminoglycan_Hydrolase"/>
</dbReference>
<proteinExistence type="inferred from homology"/>
<dbReference type="RefSeq" id="WP_212570675.1">
    <property type="nucleotide sequence ID" value="NZ_CP073084.1"/>
</dbReference>
<evidence type="ECO:0000256" key="1">
    <source>
        <dbReference type="ARBA" id="ARBA00022801"/>
    </source>
</evidence>
<dbReference type="Gene3D" id="1.50.10.10">
    <property type="match status" value="1"/>
</dbReference>
<comment type="similarity">
    <text evidence="2">Belongs to the glycosyl hydrolase 88 family.</text>
</comment>
<dbReference type="SUPFAM" id="SSF48208">
    <property type="entry name" value="Six-hairpin glycosidases"/>
    <property type="match status" value="1"/>
</dbReference>
<gene>
    <name evidence="3" type="ORF">INT76_10645</name>
</gene>
<evidence type="ECO:0000256" key="2">
    <source>
        <dbReference type="ARBA" id="ARBA00038358"/>
    </source>
</evidence>
<reference evidence="3 4" key="1">
    <citation type="submission" date="2021-04" db="EMBL/GenBank/DDBJ databases">
        <title>Complete genome sequence of a novel Streptococcus species.</title>
        <authorList>
            <person name="Teng J.L.L."/>
        </authorList>
    </citation>
    <scope>NUCLEOTIDE SEQUENCE [LARGE SCALE GENOMIC DNA]</scope>
    <source>
        <strain evidence="3 4">HKU75</strain>
    </source>
</reference>
<name>A0ABX7YLQ0_9STRE</name>
<keyword evidence="4" id="KW-1185">Reference proteome</keyword>
<keyword evidence="1 3" id="KW-0378">Hydrolase</keyword>
<dbReference type="GO" id="GO:0016787">
    <property type="term" value="F:hydrolase activity"/>
    <property type="evidence" value="ECO:0007669"/>
    <property type="project" value="UniProtKB-KW"/>
</dbReference>
<dbReference type="PANTHER" id="PTHR36845">
    <property type="entry name" value="HYDROLASE, PUTATIVE (AFU_ORTHOLOGUE AFUA_7G05090)-RELATED"/>
    <property type="match status" value="1"/>
</dbReference>
<evidence type="ECO:0000313" key="4">
    <source>
        <dbReference type="Proteomes" id="UP000677616"/>
    </source>
</evidence>
<dbReference type="Pfam" id="PF07470">
    <property type="entry name" value="Glyco_hydro_88"/>
    <property type="match status" value="1"/>
</dbReference>
<organism evidence="3 4">
    <name type="scientific">Streptococcus oriscaviae</name>
    <dbReference type="NCBI Taxonomy" id="2781599"/>
    <lineage>
        <taxon>Bacteria</taxon>
        <taxon>Bacillati</taxon>
        <taxon>Bacillota</taxon>
        <taxon>Bacilli</taxon>
        <taxon>Lactobacillales</taxon>
        <taxon>Streptococcaceae</taxon>
        <taxon>Streptococcus</taxon>
    </lineage>
</organism>
<dbReference type="EMBL" id="CP073084">
    <property type="protein sequence ID" value="QUE54254.1"/>
    <property type="molecule type" value="Genomic_DNA"/>
</dbReference>